<sequence length="156" mass="18061">MKSRRNITNSIVPPWKRLKNLKIKNKIMKKIFISLLLFLTIIEISAQKCFYNDNDVQEYLSQNVTLYFSNSGGVFSKGTVGSKMYYLEKVTLLSYTKAVITYYDYQNSNSIVKVLINCAENTLTDVYDGNKFKRTSDIENDLTKVPVNKSTVKKRR</sequence>
<keyword evidence="2" id="KW-1185">Reference proteome</keyword>
<accession>A0ABT8TYU0</accession>
<evidence type="ECO:0000313" key="1">
    <source>
        <dbReference type="EMBL" id="MDO3423964.1"/>
    </source>
</evidence>
<dbReference type="EMBL" id="JAULSJ010000004">
    <property type="protein sequence ID" value="MDO3423964.1"/>
    <property type="molecule type" value="Genomic_DNA"/>
</dbReference>
<dbReference type="RefSeq" id="WP_302713702.1">
    <property type="nucleotide sequence ID" value="NZ_JAULSJ010000004.1"/>
</dbReference>
<comment type="caution">
    <text evidence="1">The sequence shown here is derived from an EMBL/GenBank/DDBJ whole genome shotgun (WGS) entry which is preliminary data.</text>
</comment>
<dbReference type="Proteomes" id="UP001168128">
    <property type="component" value="Unassembled WGS sequence"/>
</dbReference>
<reference evidence="1" key="1">
    <citation type="submission" date="2023-07" db="EMBL/GenBank/DDBJ databases">
        <title>AMR profile of multidrug- resistance Chryseobacterium gambrini related strain.</title>
        <authorList>
            <person name="Kirdat K."/>
            <person name="Bhatt A."/>
            <person name="Kuyare S."/>
            <person name="Yadav A."/>
        </authorList>
    </citation>
    <scope>NUCLEOTIDE SEQUENCE</scope>
    <source>
        <strain evidence="1">APV-1</strain>
    </source>
</reference>
<gene>
    <name evidence="1" type="ORF">QWT87_03610</name>
</gene>
<name>A0ABT8TYU0_9FLAO</name>
<protein>
    <submittedName>
        <fullName evidence="1">Uncharacterized protein</fullName>
    </submittedName>
</protein>
<organism evidence="1 2">
    <name type="scientific">Chryseobacterium urinae</name>
    <dbReference type="NCBI Taxonomy" id="3058400"/>
    <lineage>
        <taxon>Bacteria</taxon>
        <taxon>Pseudomonadati</taxon>
        <taxon>Bacteroidota</taxon>
        <taxon>Flavobacteriia</taxon>
        <taxon>Flavobacteriales</taxon>
        <taxon>Weeksellaceae</taxon>
        <taxon>Chryseobacterium group</taxon>
        <taxon>Chryseobacterium</taxon>
    </lineage>
</organism>
<proteinExistence type="predicted"/>
<evidence type="ECO:0000313" key="2">
    <source>
        <dbReference type="Proteomes" id="UP001168128"/>
    </source>
</evidence>